<feature type="domain" description="AraC effector-binding" evidence="1">
    <location>
        <begin position="13"/>
        <end position="169"/>
    </location>
</feature>
<dbReference type="SMART" id="SM00871">
    <property type="entry name" value="AraC_E_bind"/>
    <property type="match status" value="1"/>
</dbReference>
<protein>
    <submittedName>
        <fullName evidence="2">AraC family transcriptional regulator</fullName>
    </submittedName>
</protein>
<dbReference type="InterPro" id="IPR010499">
    <property type="entry name" value="AraC_E-bd"/>
</dbReference>
<dbReference type="AlphaFoldDB" id="A0A6N9H650"/>
<accession>A0A6N9H650</accession>
<dbReference type="RefSeq" id="WP_160952509.1">
    <property type="nucleotide sequence ID" value="NZ_WWEQ01000009.1"/>
</dbReference>
<dbReference type="InterPro" id="IPR011256">
    <property type="entry name" value="Reg_factor_effector_dom_sf"/>
</dbReference>
<comment type="caution">
    <text evidence="2">The sequence shown here is derived from an EMBL/GenBank/DDBJ whole genome shotgun (WGS) entry which is preliminary data.</text>
</comment>
<proteinExistence type="predicted"/>
<evidence type="ECO:0000313" key="2">
    <source>
        <dbReference type="EMBL" id="MYM19072.1"/>
    </source>
</evidence>
<evidence type="ECO:0000313" key="3">
    <source>
        <dbReference type="Proteomes" id="UP000469215"/>
    </source>
</evidence>
<evidence type="ECO:0000259" key="1">
    <source>
        <dbReference type="SMART" id="SM00871"/>
    </source>
</evidence>
<dbReference type="Pfam" id="PF06445">
    <property type="entry name" value="GyrI-like"/>
    <property type="match status" value="1"/>
</dbReference>
<reference evidence="2 3" key="1">
    <citation type="submission" date="2020-01" db="EMBL/GenBank/DDBJ databases">
        <authorList>
            <person name="Deng T."/>
        </authorList>
    </citation>
    <scope>NUCLEOTIDE SEQUENCE [LARGE SCALE GENOMIC DNA]</scope>
    <source>
        <strain evidence="2 3">5221</strain>
    </source>
</reference>
<dbReference type="SUPFAM" id="SSF55136">
    <property type="entry name" value="Probable bacterial effector-binding domain"/>
    <property type="match status" value="1"/>
</dbReference>
<gene>
    <name evidence="2" type="ORF">GSY69_03560</name>
</gene>
<organism evidence="2 3">
    <name type="scientific">Brevibacterium rongguiense</name>
    <dbReference type="NCBI Taxonomy" id="2695267"/>
    <lineage>
        <taxon>Bacteria</taxon>
        <taxon>Bacillati</taxon>
        <taxon>Actinomycetota</taxon>
        <taxon>Actinomycetes</taxon>
        <taxon>Micrococcales</taxon>
        <taxon>Brevibacteriaceae</taxon>
        <taxon>Brevibacterium</taxon>
    </lineage>
</organism>
<dbReference type="EMBL" id="WWEQ01000009">
    <property type="protein sequence ID" value="MYM19072.1"/>
    <property type="molecule type" value="Genomic_DNA"/>
</dbReference>
<dbReference type="Gene3D" id="3.20.80.10">
    <property type="entry name" value="Regulatory factor, effector binding domain"/>
    <property type="match status" value="1"/>
</dbReference>
<sequence>MSRAAAAGAGGGPAVEIAKCAAVPTAAAAFADVAFDRLPELYDRVFSQLFAALVGRGIEPAGAPYGLYTRVGETVDVQIGVPLGAALVEPFALDEEVEIRGFELPAGTVASTVHVGGYDGLPAAWQALVAELRAAGREAVQPCWEVYLDQPQPGGDPRGLRTELVTLVR</sequence>
<keyword evidence="3" id="KW-1185">Reference proteome</keyword>
<dbReference type="InterPro" id="IPR029442">
    <property type="entry name" value="GyrI-like"/>
</dbReference>
<name>A0A6N9H650_9MICO</name>
<dbReference type="Proteomes" id="UP000469215">
    <property type="component" value="Unassembled WGS sequence"/>
</dbReference>